<reference evidence="6" key="1">
    <citation type="journal article" date="2019" name="Int. J. Syst. Evol. Microbiol.">
        <title>The Global Catalogue of Microorganisms (GCM) 10K type strain sequencing project: providing services to taxonomists for standard genome sequencing and annotation.</title>
        <authorList>
            <consortium name="The Broad Institute Genomics Platform"/>
            <consortium name="The Broad Institute Genome Sequencing Center for Infectious Disease"/>
            <person name="Wu L."/>
            <person name="Ma J."/>
        </authorList>
    </citation>
    <scope>NUCLEOTIDE SEQUENCE [LARGE SCALE GENOMIC DNA]</scope>
    <source>
        <strain evidence="6">CGMCC 4.7241</strain>
    </source>
</reference>
<proteinExistence type="inferred from homology"/>
<dbReference type="SUPFAM" id="SSF53474">
    <property type="entry name" value="alpha/beta-Hydrolases"/>
    <property type="match status" value="1"/>
</dbReference>
<organism evidence="5 6">
    <name type="scientific">Tenggerimyces flavus</name>
    <dbReference type="NCBI Taxonomy" id="1708749"/>
    <lineage>
        <taxon>Bacteria</taxon>
        <taxon>Bacillati</taxon>
        <taxon>Actinomycetota</taxon>
        <taxon>Actinomycetes</taxon>
        <taxon>Propionibacteriales</taxon>
        <taxon>Nocardioidaceae</taxon>
        <taxon>Tenggerimyces</taxon>
    </lineage>
</organism>
<dbReference type="Gene3D" id="3.40.50.1820">
    <property type="entry name" value="alpha/beta hydrolase"/>
    <property type="match status" value="1"/>
</dbReference>
<dbReference type="RefSeq" id="WP_307782736.1">
    <property type="nucleotide sequence ID" value="NZ_JAFBCM010000001.1"/>
</dbReference>
<comment type="caution">
    <text evidence="5">The sequence shown here is derived from an EMBL/GenBank/DDBJ whole genome shotgun (WGS) entry which is preliminary data.</text>
</comment>
<evidence type="ECO:0000256" key="3">
    <source>
        <dbReference type="ARBA" id="ARBA00022801"/>
    </source>
</evidence>
<name>A0ABV7Y8V4_9ACTN</name>
<accession>A0ABV7Y8V4</accession>
<dbReference type="InterPro" id="IPR010497">
    <property type="entry name" value="Epoxide_hydro_N"/>
</dbReference>
<feature type="domain" description="Epoxide hydrolase N-terminal" evidence="4">
    <location>
        <begin position="12"/>
        <end position="116"/>
    </location>
</feature>
<keyword evidence="2" id="KW-0058">Aromatic hydrocarbons catabolism</keyword>
<dbReference type="InterPro" id="IPR029058">
    <property type="entry name" value="AB_hydrolase_fold"/>
</dbReference>
<evidence type="ECO:0000256" key="1">
    <source>
        <dbReference type="ARBA" id="ARBA00010088"/>
    </source>
</evidence>
<dbReference type="InterPro" id="IPR000639">
    <property type="entry name" value="Epox_hydrolase-like"/>
</dbReference>
<dbReference type="EMBL" id="JBHRZH010000006">
    <property type="protein sequence ID" value="MFC3761287.1"/>
    <property type="molecule type" value="Genomic_DNA"/>
</dbReference>
<dbReference type="PRINTS" id="PR00412">
    <property type="entry name" value="EPOXHYDRLASE"/>
</dbReference>
<dbReference type="InterPro" id="IPR016292">
    <property type="entry name" value="Epoxide_hydrolase"/>
</dbReference>
<evidence type="ECO:0000313" key="5">
    <source>
        <dbReference type="EMBL" id="MFC3761287.1"/>
    </source>
</evidence>
<dbReference type="PANTHER" id="PTHR21661:SF35">
    <property type="entry name" value="EPOXIDE HYDROLASE"/>
    <property type="match status" value="1"/>
</dbReference>
<keyword evidence="6" id="KW-1185">Reference proteome</keyword>
<evidence type="ECO:0000313" key="6">
    <source>
        <dbReference type="Proteomes" id="UP001595699"/>
    </source>
</evidence>
<gene>
    <name evidence="5" type="ORF">ACFOUW_10585</name>
</gene>
<protein>
    <submittedName>
        <fullName evidence="5">Epoxide hydrolase</fullName>
    </submittedName>
</protein>
<sequence>MLRLERLSHSFESFEIAVPEAAISDLHARLAATRWASELAGVGWSRGVPVDYLRGLADHWATAYDWRAWEQRLNAYPQSRTTIDGQPIHFLHVRSPNEDALPLILTHGWPGSVVEFLEVIEPLSDEFHLVIPSLPGFGFSTPLSGPGWNHERIARAWAELMARLGYERYGAAGGDTGSLVSPDLGRVAPEHVVGVHINGGLRSPEGAEELSPERGAFAEYVRAEGTGYAAVQSTRPQTVAYALTDSPAGLLAWLVEKFKEWTDPAHELPEDAIDRDHLLTDVSLYWFTETAASSAQLYYEVRMAEAAGVDTSISGVPTGVAVFPTDPAIRRLVEREHNVVHWSEFDRGGHFAAMEAADLLVADLREFFRSLR</sequence>
<evidence type="ECO:0000259" key="4">
    <source>
        <dbReference type="Pfam" id="PF06441"/>
    </source>
</evidence>
<dbReference type="Pfam" id="PF06441">
    <property type="entry name" value="EHN"/>
    <property type="match status" value="1"/>
</dbReference>
<dbReference type="PIRSF" id="PIRSF001112">
    <property type="entry name" value="Epoxide_hydrolase"/>
    <property type="match status" value="1"/>
</dbReference>
<comment type="similarity">
    <text evidence="1">Belongs to the peptidase S33 family.</text>
</comment>
<evidence type="ECO:0000256" key="2">
    <source>
        <dbReference type="ARBA" id="ARBA00022797"/>
    </source>
</evidence>
<keyword evidence="3 5" id="KW-0378">Hydrolase</keyword>
<dbReference type="GO" id="GO:0016787">
    <property type="term" value="F:hydrolase activity"/>
    <property type="evidence" value="ECO:0007669"/>
    <property type="project" value="UniProtKB-KW"/>
</dbReference>
<dbReference type="Proteomes" id="UP001595699">
    <property type="component" value="Unassembled WGS sequence"/>
</dbReference>
<dbReference type="PANTHER" id="PTHR21661">
    <property type="entry name" value="EPOXIDE HYDROLASE 1-RELATED"/>
    <property type="match status" value="1"/>
</dbReference>